<dbReference type="PROSITE" id="PS50082">
    <property type="entry name" value="WD_REPEATS_2"/>
    <property type="match status" value="2"/>
</dbReference>
<evidence type="ECO:0000256" key="2">
    <source>
        <dbReference type="ARBA" id="ARBA00022737"/>
    </source>
</evidence>
<dbReference type="Proteomes" id="UP000703269">
    <property type="component" value="Unassembled WGS sequence"/>
</dbReference>
<dbReference type="Pfam" id="PF00400">
    <property type="entry name" value="WD40"/>
    <property type="match status" value="4"/>
</dbReference>
<dbReference type="EMBL" id="BPQB01000039">
    <property type="protein sequence ID" value="GJE94286.1"/>
    <property type="molecule type" value="Genomic_DNA"/>
</dbReference>
<evidence type="ECO:0000313" key="6">
    <source>
        <dbReference type="Proteomes" id="UP000703269"/>
    </source>
</evidence>
<feature type="repeat" description="WD" evidence="3">
    <location>
        <begin position="501"/>
        <end position="542"/>
    </location>
</feature>
<dbReference type="SUPFAM" id="SSF50978">
    <property type="entry name" value="WD40 repeat-like"/>
    <property type="match status" value="1"/>
</dbReference>
<dbReference type="InterPro" id="IPR019775">
    <property type="entry name" value="WD40_repeat_CS"/>
</dbReference>
<keyword evidence="1 3" id="KW-0853">WD repeat</keyword>
<dbReference type="SMART" id="SM00320">
    <property type="entry name" value="WD40"/>
    <property type="match status" value="6"/>
</dbReference>
<gene>
    <name evidence="5" type="ORF">PsYK624_104550</name>
</gene>
<reference evidence="5 6" key="1">
    <citation type="submission" date="2021-08" db="EMBL/GenBank/DDBJ databases">
        <title>Draft Genome Sequence of Phanerochaete sordida strain YK-624.</title>
        <authorList>
            <person name="Mori T."/>
            <person name="Dohra H."/>
            <person name="Suzuki T."/>
            <person name="Kawagishi H."/>
            <person name="Hirai H."/>
        </authorList>
    </citation>
    <scope>NUCLEOTIDE SEQUENCE [LARGE SCALE GENOMIC DNA]</scope>
    <source>
        <strain evidence="5 6">YK-624</strain>
    </source>
</reference>
<dbReference type="PROSITE" id="PS00678">
    <property type="entry name" value="WD_REPEATS_1"/>
    <property type="match status" value="1"/>
</dbReference>
<evidence type="ECO:0000256" key="1">
    <source>
        <dbReference type="ARBA" id="ARBA00022574"/>
    </source>
</evidence>
<evidence type="ECO:0000256" key="3">
    <source>
        <dbReference type="PROSITE-ProRule" id="PRU00221"/>
    </source>
</evidence>
<feature type="region of interest" description="Disordered" evidence="4">
    <location>
        <begin position="238"/>
        <end position="263"/>
    </location>
</feature>
<name>A0A9P3LG78_9APHY</name>
<feature type="compositionally biased region" description="Basic and acidic residues" evidence="4">
    <location>
        <begin position="293"/>
        <end position="311"/>
    </location>
</feature>
<feature type="repeat" description="WD" evidence="3">
    <location>
        <begin position="543"/>
        <end position="583"/>
    </location>
</feature>
<protein>
    <submittedName>
        <fullName evidence="5">WD40 repeat domain-containing protein</fullName>
    </submittedName>
</protein>
<organism evidence="5 6">
    <name type="scientific">Phanerochaete sordida</name>
    <dbReference type="NCBI Taxonomy" id="48140"/>
    <lineage>
        <taxon>Eukaryota</taxon>
        <taxon>Fungi</taxon>
        <taxon>Dikarya</taxon>
        <taxon>Basidiomycota</taxon>
        <taxon>Agaricomycotina</taxon>
        <taxon>Agaricomycetes</taxon>
        <taxon>Polyporales</taxon>
        <taxon>Phanerochaetaceae</taxon>
        <taxon>Phanerochaete</taxon>
    </lineage>
</organism>
<dbReference type="InterPro" id="IPR036322">
    <property type="entry name" value="WD40_repeat_dom_sf"/>
</dbReference>
<dbReference type="InterPro" id="IPR015943">
    <property type="entry name" value="WD40/YVTN_repeat-like_dom_sf"/>
</dbReference>
<feature type="compositionally biased region" description="Polar residues" evidence="4">
    <location>
        <begin position="249"/>
        <end position="260"/>
    </location>
</feature>
<dbReference type="InterPro" id="IPR001680">
    <property type="entry name" value="WD40_rpt"/>
</dbReference>
<sequence length="797" mass="87754">MFELYRPKGAREDPTSPHVVYPSSLFSLDLGYALWYPEPHEPTGQPQIGDVGYMRRGGFIRLFNINESRDEHAVGFWKPPFKPDSTPSPDVFILDKRDRPIAPGPYPSKGVRRVEIGGSVFAGLAEAEAGLSAGYTCKEAGGALLVLQSEASSESVFESRRLKEYMYRQHAAWSHYVRETLGHEVKEEDIVLVGGWVKTSADWAAMAFSNLVTKHYASVKGKAVGLFGLELFGTRAKDQAGPPALRQGTAYSENPGNQPANADRDQSVFLRRYKIKRRLVVLKTIVASAGYDRLPRGDDEGESQHGTRSAEEIIQADPSDNGLRFCELQISDPLDVILDYILEVSPANVAVAYDQDVESMLGDHEWPIDVSTFVRRVQPPVDVSDGYGSVSISRLLAREQYIQLEHRLINAADIREWKYITSDDAAAPAEARARFTDRHILRPFLPTTWRYLRFGGKTKTAIPSAPFSASRDGTLLASSLDGRSVVVWRLSDGLRVQRLAEDSHTKPITALDISPDNAFLVSGSKDATAIVWNLKTGEQIYKLAGHRCGIESITYSPDGMHIVASDDSSVKFWHAEEGGPMCTYPSSNFIRKLTFSPEGSRLAVTTDGSVMLFSTEHGAPIVRRTVLQFQQGAKVSGTTFSIDGRRLAVLARDGEGHGGHIYETEHGEAVGHFEPTSDVFHAAFDPDGTKLASASMDATAAIYDVETGAPCGDYDIAYPSVAVAYSADGRFFAAAGGMDEGMIRVWVRGTKELVVEFCWPASRIRDMEFLSDSRRLLTFDSDGEACLWDVGKTLRVR</sequence>
<dbReference type="PROSITE" id="PS50294">
    <property type="entry name" value="WD_REPEATS_REGION"/>
    <property type="match status" value="1"/>
</dbReference>
<keyword evidence="2" id="KW-0677">Repeat</keyword>
<dbReference type="PANTHER" id="PTHR19879:SF9">
    <property type="entry name" value="TRANSCRIPTION INITIATION FACTOR TFIID SUBUNIT 5"/>
    <property type="match status" value="1"/>
</dbReference>
<evidence type="ECO:0000256" key="4">
    <source>
        <dbReference type="SAM" id="MobiDB-lite"/>
    </source>
</evidence>
<comment type="caution">
    <text evidence="5">The sequence shown here is derived from an EMBL/GenBank/DDBJ whole genome shotgun (WGS) entry which is preliminary data.</text>
</comment>
<proteinExistence type="predicted"/>
<feature type="region of interest" description="Disordered" evidence="4">
    <location>
        <begin position="293"/>
        <end position="314"/>
    </location>
</feature>
<accession>A0A9P3LG78</accession>
<evidence type="ECO:0000313" key="5">
    <source>
        <dbReference type="EMBL" id="GJE94286.1"/>
    </source>
</evidence>
<dbReference type="CDD" id="cd00200">
    <property type="entry name" value="WD40"/>
    <property type="match status" value="1"/>
</dbReference>
<keyword evidence="6" id="KW-1185">Reference proteome</keyword>
<dbReference type="OrthoDB" id="2627610at2759"/>
<dbReference type="Gene3D" id="2.130.10.10">
    <property type="entry name" value="YVTN repeat-like/Quinoprotein amine dehydrogenase"/>
    <property type="match status" value="3"/>
</dbReference>
<dbReference type="PANTHER" id="PTHR19879">
    <property type="entry name" value="TRANSCRIPTION INITIATION FACTOR TFIID"/>
    <property type="match status" value="1"/>
</dbReference>
<dbReference type="AlphaFoldDB" id="A0A9P3LG78"/>